<dbReference type="EMBL" id="AFPW01000013">
    <property type="protein sequence ID" value="EGQ15692.1"/>
    <property type="molecule type" value="Genomic_DNA"/>
</dbReference>
<gene>
    <name evidence="1" type="ORF">HMPREF9136_1057</name>
</gene>
<keyword evidence="1" id="KW-0378">Hydrolase</keyword>
<dbReference type="Proteomes" id="UP000007820">
    <property type="component" value="Unassembled WGS sequence"/>
</dbReference>
<proteinExistence type="predicted"/>
<dbReference type="EC" id="3.1.26.4" evidence="1"/>
<protein>
    <submittedName>
        <fullName evidence="1">Ribonuclease HII</fullName>
        <ecNumber evidence="1">3.1.26.4</ecNumber>
    </submittedName>
</protein>
<sequence>MSSMAWFRRCRCLPQPEHALAKIGELFGKPCFSVPKGNPLSPFFRIFAATNQGSTHHLKPFS</sequence>
<accession>F9D298</accession>
<dbReference type="AlphaFoldDB" id="F9D298"/>
<organism evidence="1 2">
    <name type="scientific">Prevotella dentalis (strain ATCC 49559 / DSM 3688 / JCM 13448 / NCTC 12043 / ES 2772)</name>
    <name type="common">Mitsuokella dentalis</name>
    <dbReference type="NCBI Taxonomy" id="908937"/>
    <lineage>
        <taxon>Bacteria</taxon>
        <taxon>Pseudomonadati</taxon>
        <taxon>Bacteroidota</taxon>
        <taxon>Bacteroidia</taxon>
        <taxon>Bacteroidales</taxon>
        <taxon>Prevotellaceae</taxon>
        <taxon>Prevotella</taxon>
    </lineage>
</organism>
<evidence type="ECO:0000313" key="1">
    <source>
        <dbReference type="EMBL" id="EGQ15692.1"/>
    </source>
</evidence>
<name>F9D298_PREDD</name>
<reference evidence="1 2" key="1">
    <citation type="submission" date="2011-04" db="EMBL/GenBank/DDBJ databases">
        <authorList>
            <person name="Muzny D."/>
            <person name="Qin X."/>
            <person name="Deng J."/>
            <person name="Jiang H."/>
            <person name="Liu Y."/>
            <person name="Qu J."/>
            <person name="Song X.-Z."/>
            <person name="Zhang L."/>
            <person name="Thornton R."/>
            <person name="Coyle M."/>
            <person name="Francisco L."/>
            <person name="Jackson L."/>
            <person name="Javaid M."/>
            <person name="Korchina V."/>
            <person name="Kovar C."/>
            <person name="Mata R."/>
            <person name="Mathew T."/>
            <person name="Ngo R."/>
            <person name="Nguyen L."/>
            <person name="Nguyen N."/>
            <person name="Okwuonu G."/>
            <person name="Ongeri F."/>
            <person name="Pham C."/>
            <person name="Simmons D."/>
            <person name="Wilczek-Boney K."/>
            <person name="Hale W."/>
            <person name="Jakkamsetti A."/>
            <person name="Pham P."/>
            <person name="Ruth R."/>
            <person name="San Lucas F."/>
            <person name="Warren J."/>
            <person name="Zhang J."/>
            <person name="Zhao Z."/>
            <person name="Zhou C."/>
            <person name="Zhu D."/>
            <person name="Lee S."/>
            <person name="Bess C."/>
            <person name="Blankenburg K."/>
            <person name="Forbes L."/>
            <person name="Fu Q."/>
            <person name="Gubbala S."/>
            <person name="Hirani K."/>
            <person name="Jayaseelan J.C."/>
            <person name="Lara F."/>
            <person name="Munidasa M."/>
            <person name="Palculict T."/>
            <person name="Patil S."/>
            <person name="Pu L.-L."/>
            <person name="Saada N."/>
            <person name="Tang L."/>
            <person name="Weissenberger G."/>
            <person name="Zhu Y."/>
            <person name="Hemphill L."/>
            <person name="Shang Y."/>
            <person name="Youmans B."/>
            <person name="Ayvaz T."/>
            <person name="Ross M."/>
            <person name="Santibanez J."/>
            <person name="Aqrawi P."/>
            <person name="Gross S."/>
            <person name="Joshi V."/>
            <person name="Fowler G."/>
            <person name="Nazareth L."/>
            <person name="Reid J."/>
            <person name="Worley K."/>
            <person name="Petrosino J."/>
            <person name="Highlander S."/>
            <person name="Gibbs R."/>
        </authorList>
    </citation>
    <scope>NUCLEOTIDE SEQUENCE [LARGE SCALE GENOMIC DNA]</scope>
    <source>
        <strain evidence="1 2">DSM 3688</strain>
    </source>
</reference>
<evidence type="ECO:0000313" key="2">
    <source>
        <dbReference type="Proteomes" id="UP000007820"/>
    </source>
</evidence>
<dbReference type="GO" id="GO:0004523">
    <property type="term" value="F:RNA-DNA hybrid ribonuclease activity"/>
    <property type="evidence" value="ECO:0007669"/>
    <property type="project" value="UniProtKB-EC"/>
</dbReference>
<comment type="caution">
    <text evidence="1">The sequence shown here is derived from an EMBL/GenBank/DDBJ whole genome shotgun (WGS) entry which is preliminary data.</text>
</comment>